<keyword evidence="1" id="KW-0732">Signal</keyword>
<feature type="signal peptide" evidence="1">
    <location>
        <begin position="1"/>
        <end position="22"/>
    </location>
</feature>
<dbReference type="EMBL" id="PVWK01000106">
    <property type="protein sequence ID" value="PSB26449.1"/>
    <property type="molecule type" value="Genomic_DNA"/>
</dbReference>
<name>A0A2T1E145_9CYAN</name>
<evidence type="ECO:0000313" key="4">
    <source>
        <dbReference type="Proteomes" id="UP000239576"/>
    </source>
</evidence>
<dbReference type="SUPFAM" id="SSF51126">
    <property type="entry name" value="Pectin lyase-like"/>
    <property type="match status" value="2"/>
</dbReference>
<evidence type="ECO:0000259" key="2">
    <source>
        <dbReference type="SMART" id="SM00912"/>
    </source>
</evidence>
<sequence length="838" mass="85133">MSRSHFKAWVLTGSLLSAWLCAAPIAAQIVPDATLPAGERSQVSGNPTVQIDGGTRRGGNLFHSFSQFSVPMGGSAYFNNAADVQNIFSRVTGGSVSNIDGVLRANGTANLFLLNPNGILFGPNAQLNIGGSFVGTTANSINFADGFQYSATIPQVAPLLTVSVPTGLQLGQNPGNIRVQGNGYNLSVQVPIFSPINRGNSTSGLRVPAGQTLALIGGDLDIDGGTLTAEQGRIELGSVRDGQVNLSATTSGFAFAYQANQRFGAIRLSQQALADASGSGLIQVQGNQVSLVDGSLLLVQNRGTQAGGSIGVKAAQSLDVSGTDPQARIVGGLYSETAGLGRGADITVSTQQLIAQGGAGTAARSYSSGDAGNITVNSSDSIQLIGFSSTNPTLISVIGNGSFNSGNGGTITVSTGRLSVLEGAALATTPFGSGKGGAVTVNATEAVEIAGVTPIFTRSSVSSNALNAGDAGVVTINTARLVLHNGGTVNTSTLATGNAGSVTINASDFVEVSGTVLGNPLSSRVGSSASIVVESLRQIFRLPDRPSGNSGSVTINTPRLNISNGANIGVNNQGTGNAGTLRVNANLIFLDRGGSITGATVSGEGGNLDLNVRDVLLLRNNSQITTSAGGNGGNIRIDAGSIVAIPTENSDIRANSVNARGGNVTINAAGIFGLQFRPQDTPLSDITATGATSALSGTVQLNINRLDPTSGLVALPTTVVDASRLIAQGCPANQGNSFVISGRGGLPPTPEQQLDDDADWRDRRRLTVAQQAVSRVGVRSQKPEVRINSELKTLPGTPIIEATGWQVTPTGAIVLVATTPVPTMQNPLSQSIACPVRQ</sequence>
<dbReference type="Proteomes" id="UP000239576">
    <property type="component" value="Unassembled WGS sequence"/>
</dbReference>
<feature type="chain" id="PRO_5015692498" evidence="1">
    <location>
        <begin position="23"/>
        <end position="838"/>
    </location>
</feature>
<reference evidence="4" key="1">
    <citation type="submission" date="2018-02" db="EMBL/GenBank/DDBJ databases">
        <authorList>
            <person name="Moore K."/>
            <person name="Momper L."/>
        </authorList>
    </citation>
    <scope>NUCLEOTIDE SEQUENCE [LARGE SCALE GENOMIC DNA]</scope>
    <source>
        <strain evidence="4">ULC18</strain>
    </source>
</reference>
<dbReference type="InterPro" id="IPR008638">
    <property type="entry name" value="FhaB/CdiA-like_TPS"/>
</dbReference>
<keyword evidence="4" id="KW-1185">Reference proteome</keyword>
<reference evidence="3 4" key="2">
    <citation type="submission" date="2018-03" db="EMBL/GenBank/DDBJ databases">
        <title>The ancient ancestry and fast evolution of plastids.</title>
        <authorList>
            <person name="Moore K.R."/>
            <person name="Magnabosco C."/>
            <person name="Momper L."/>
            <person name="Gold D.A."/>
            <person name="Bosak T."/>
            <person name="Fournier G.P."/>
        </authorList>
    </citation>
    <scope>NUCLEOTIDE SEQUENCE [LARGE SCALE GENOMIC DNA]</scope>
    <source>
        <strain evidence="3 4">ULC18</strain>
    </source>
</reference>
<proteinExistence type="predicted"/>
<evidence type="ECO:0000256" key="1">
    <source>
        <dbReference type="SAM" id="SignalP"/>
    </source>
</evidence>
<dbReference type="Pfam" id="PF05860">
    <property type="entry name" value="TPS"/>
    <property type="match status" value="1"/>
</dbReference>
<dbReference type="InterPro" id="IPR011050">
    <property type="entry name" value="Pectin_lyase_fold/virulence"/>
</dbReference>
<accession>A0A2T1E145</accession>
<dbReference type="SMART" id="SM00912">
    <property type="entry name" value="Haemagg_act"/>
    <property type="match status" value="1"/>
</dbReference>
<organism evidence="3 4">
    <name type="scientific">Stenomitos frigidus ULC18</name>
    <dbReference type="NCBI Taxonomy" id="2107698"/>
    <lineage>
        <taxon>Bacteria</taxon>
        <taxon>Bacillati</taxon>
        <taxon>Cyanobacteriota</taxon>
        <taxon>Cyanophyceae</taxon>
        <taxon>Leptolyngbyales</taxon>
        <taxon>Leptolyngbyaceae</taxon>
        <taxon>Stenomitos</taxon>
    </lineage>
</organism>
<comment type="caution">
    <text evidence="3">The sequence shown here is derived from an EMBL/GenBank/DDBJ whole genome shotgun (WGS) entry which is preliminary data.</text>
</comment>
<dbReference type="OrthoDB" id="524079at2"/>
<dbReference type="InterPro" id="IPR012334">
    <property type="entry name" value="Pectin_lyas_fold"/>
</dbReference>
<evidence type="ECO:0000313" key="3">
    <source>
        <dbReference type="EMBL" id="PSB26449.1"/>
    </source>
</evidence>
<protein>
    <submittedName>
        <fullName evidence="3">Filamentous hemagglutinin</fullName>
    </submittedName>
</protein>
<dbReference type="Gene3D" id="2.160.20.10">
    <property type="entry name" value="Single-stranded right-handed beta-helix, Pectin lyase-like"/>
    <property type="match status" value="2"/>
</dbReference>
<dbReference type="AlphaFoldDB" id="A0A2T1E145"/>
<dbReference type="RefSeq" id="WP_106258008.1">
    <property type="nucleotide sequence ID" value="NZ_CAWNSW010000103.1"/>
</dbReference>
<feature type="domain" description="Filamentous haemagglutinin FhaB/tRNA nuclease CdiA-like TPS" evidence="2">
    <location>
        <begin position="32"/>
        <end position="144"/>
    </location>
</feature>
<dbReference type="NCBIfam" id="TIGR01901">
    <property type="entry name" value="adhes_NPXG"/>
    <property type="match status" value="1"/>
</dbReference>
<gene>
    <name evidence="3" type="ORF">C7B82_19795</name>
</gene>